<organism evidence="1 2">
    <name type="scientific">Nephila pilipes</name>
    <name type="common">Giant wood spider</name>
    <name type="synonym">Nephila maculata</name>
    <dbReference type="NCBI Taxonomy" id="299642"/>
    <lineage>
        <taxon>Eukaryota</taxon>
        <taxon>Metazoa</taxon>
        <taxon>Ecdysozoa</taxon>
        <taxon>Arthropoda</taxon>
        <taxon>Chelicerata</taxon>
        <taxon>Arachnida</taxon>
        <taxon>Araneae</taxon>
        <taxon>Araneomorphae</taxon>
        <taxon>Entelegynae</taxon>
        <taxon>Araneoidea</taxon>
        <taxon>Nephilidae</taxon>
        <taxon>Nephila</taxon>
    </lineage>
</organism>
<sequence length="111" mass="13113">MVYFNDFIAEKIFIPFQNACSSGKKNFNSYRPLPFLRFIAAQNEQWSFQRRKKCPTGNGNTRCIHRPRHNCCVKGRQKDIAALVKPSKNRYVSPEWSNIFQRWILTPTDNE</sequence>
<comment type="caution">
    <text evidence="1">The sequence shown here is derived from an EMBL/GenBank/DDBJ whole genome shotgun (WGS) entry which is preliminary data.</text>
</comment>
<proteinExistence type="predicted"/>
<keyword evidence="2" id="KW-1185">Reference proteome</keyword>
<dbReference type="Proteomes" id="UP000887013">
    <property type="component" value="Unassembled WGS sequence"/>
</dbReference>
<reference evidence="1" key="1">
    <citation type="submission" date="2020-08" db="EMBL/GenBank/DDBJ databases">
        <title>Multicomponent nature underlies the extraordinary mechanical properties of spider dragline silk.</title>
        <authorList>
            <person name="Kono N."/>
            <person name="Nakamura H."/>
            <person name="Mori M."/>
            <person name="Yoshida Y."/>
            <person name="Ohtoshi R."/>
            <person name="Malay A.D."/>
            <person name="Moran D.A.P."/>
            <person name="Tomita M."/>
            <person name="Numata K."/>
            <person name="Arakawa K."/>
        </authorList>
    </citation>
    <scope>NUCLEOTIDE SEQUENCE</scope>
</reference>
<gene>
    <name evidence="1" type="ORF">NPIL_498471</name>
</gene>
<evidence type="ECO:0000313" key="1">
    <source>
        <dbReference type="EMBL" id="GFS44643.1"/>
    </source>
</evidence>
<dbReference type="AlphaFoldDB" id="A0A8X6MEH0"/>
<dbReference type="EMBL" id="BMAW01044437">
    <property type="protein sequence ID" value="GFS44643.1"/>
    <property type="molecule type" value="Genomic_DNA"/>
</dbReference>
<protein>
    <submittedName>
        <fullName evidence="1">Uncharacterized protein</fullName>
    </submittedName>
</protein>
<name>A0A8X6MEH0_NEPPI</name>
<accession>A0A8X6MEH0</accession>
<evidence type="ECO:0000313" key="2">
    <source>
        <dbReference type="Proteomes" id="UP000887013"/>
    </source>
</evidence>